<dbReference type="Gene3D" id="3.30.70.1070">
    <property type="entry name" value="Sporulation related repeat"/>
    <property type="match status" value="1"/>
</dbReference>
<keyword evidence="2" id="KW-0732">Signal</keyword>
<reference evidence="5" key="1">
    <citation type="journal article" date="2019" name="Int. J. Syst. Evol. Microbiol.">
        <title>The Global Catalogue of Microorganisms (GCM) 10K type strain sequencing project: providing services to taxonomists for standard genome sequencing and annotation.</title>
        <authorList>
            <consortium name="The Broad Institute Genomics Platform"/>
            <consortium name="The Broad Institute Genome Sequencing Center for Infectious Disease"/>
            <person name="Wu L."/>
            <person name="Ma J."/>
        </authorList>
    </citation>
    <scope>NUCLEOTIDE SEQUENCE [LARGE SCALE GENOMIC DNA]</scope>
    <source>
        <strain evidence="5">CCUG 51308</strain>
    </source>
</reference>
<proteinExistence type="predicted"/>
<evidence type="ECO:0000256" key="1">
    <source>
        <dbReference type="SAM" id="MobiDB-lite"/>
    </source>
</evidence>
<feature type="domain" description="SPOR" evidence="3">
    <location>
        <begin position="89"/>
        <end position="167"/>
    </location>
</feature>
<sequence length="168" mass="18148">MSISSKIIFSFAFALVGFQSANAQSLPVPMPAEERQELAQARYRQAQNAQIAQHQPSYQTGTPLGRPLVEARKESSPSAPTAEPLQTLSSDATGYMIKAGSFRSFANAQSLHAKLYAIGSARIIPRQANGMDFYGVYLGPWATEAEAFQAFSLAMDAGMEDGKIIDPE</sequence>
<organism evidence="4 5">
    <name type="scientific">Hirschia litorea</name>
    <dbReference type="NCBI Taxonomy" id="1199156"/>
    <lineage>
        <taxon>Bacteria</taxon>
        <taxon>Pseudomonadati</taxon>
        <taxon>Pseudomonadota</taxon>
        <taxon>Alphaproteobacteria</taxon>
        <taxon>Hyphomonadales</taxon>
        <taxon>Hyphomonadaceae</taxon>
        <taxon>Hirschia</taxon>
    </lineage>
</organism>
<name>A0ABW2IM26_9PROT</name>
<dbReference type="InterPro" id="IPR036680">
    <property type="entry name" value="SPOR-like_sf"/>
</dbReference>
<dbReference type="EMBL" id="JBHTBR010000005">
    <property type="protein sequence ID" value="MFC7291962.1"/>
    <property type="molecule type" value="Genomic_DNA"/>
</dbReference>
<comment type="caution">
    <text evidence="4">The sequence shown here is derived from an EMBL/GenBank/DDBJ whole genome shotgun (WGS) entry which is preliminary data.</text>
</comment>
<evidence type="ECO:0000259" key="3">
    <source>
        <dbReference type="PROSITE" id="PS51724"/>
    </source>
</evidence>
<dbReference type="RefSeq" id="WP_382167205.1">
    <property type="nucleotide sequence ID" value="NZ_JBHTBR010000005.1"/>
</dbReference>
<feature type="region of interest" description="Disordered" evidence="1">
    <location>
        <begin position="49"/>
        <end position="85"/>
    </location>
</feature>
<evidence type="ECO:0000256" key="2">
    <source>
        <dbReference type="SAM" id="SignalP"/>
    </source>
</evidence>
<dbReference type="Pfam" id="PF05036">
    <property type="entry name" value="SPOR"/>
    <property type="match status" value="1"/>
</dbReference>
<dbReference type="Proteomes" id="UP001596492">
    <property type="component" value="Unassembled WGS sequence"/>
</dbReference>
<dbReference type="PROSITE" id="PS51724">
    <property type="entry name" value="SPOR"/>
    <property type="match status" value="1"/>
</dbReference>
<evidence type="ECO:0000313" key="5">
    <source>
        <dbReference type="Proteomes" id="UP001596492"/>
    </source>
</evidence>
<feature type="signal peptide" evidence="2">
    <location>
        <begin position="1"/>
        <end position="23"/>
    </location>
</feature>
<feature type="chain" id="PRO_5047383005" evidence="2">
    <location>
        <begin position="24"/>
        <end position="168"/>
    </location>
</feature>
<protein>
    <submittedName>
        <fullName evidence="4">SPOR domain-containing protein</fullName>
    </submittedName>
</protein>
<dbReference type="InterPro" id="IPR007730">
    <property type="entry name" value="SPOR-like_dom"/>
</dbReference>
<dbReference type="SUPFAM" id="SSF110997">
    <property type="entry name" value="Sporulation related repeat"/>
    <property type="match status" value="1"/>
</dbReference>
<accession>A0ABW2IM26</accession>
<evidence type="ECO:0000313" key="4">
    <source>
        <dbReference type="EMBL" id="MFC7291962.1"/>
    </source>
</evidence>
<gene>
    <name evidence="4" type="ORF">ACFQS8_10075</name>
</gene>
<keyword evidence="5" id="KW-1185">Reference proteome</keyword>
<feature type="compositionally biased region" description="Polar residues" evidence="1">
    <location>
        <begin position="76"/>
        <end position="85"/>
    </location>
</feature>